<dbReference type="Proteomes" id="UP001236663">
    <property type="component" value="Unassembled WGS sequence"/>
</dbReference>
<gene>
    <name evidence="1" type="ORF">QWZ15_16480</name>
</gene>
<organism evidence="1 2">
    <name type="scientific">Cyclobacterium jeungdonense</name>
    <dbReference type="NCBI Taxonomy" id="708087"/>
    <lineage>
        <taxon>Bacteria</taxon>
        <taxon>Pseudomonadati</taxon>
        <taxon>Bacteroidota</taxon>
        <taxon>Cytophagia</taxon>
        <taxon>Cytophagales</taxon>
        <taxon>Cyclobacteriaceae</taxon>
        <taxon>Cyclobacterium</taxon>
    </lineage>
</organism>
<dbReference type="RefSeq" id="WP_163386320.1">
    <property type="nucleotide sequence ID" value="NZ_JAUFQS010000026.1"/>
</dbReference>
<proteinExistence type="predicted"/>
<keyword evidence="2" id="KW-1185">Reference proteome</keyword>
<comment type="caution">
    <text evidence="1">The sequence shown here is derived from an EMBL/GenBank/DDBJ whole genome shotgun (WGS) entry which is preliminary data.</text>
</comment>
<dbReference type="InterPro" id="IPR052732">
    <property type="entry name" value="Cell-binding_unc_protein"/>
</dbReference>
<protein>
    <submittedName>
        <fullName evidence="1">AAA family ATPase</fullName>
    </submittedName>
</protein>
<dbReference type="EMBL" id="JAUFQS010000026">
    <property type="protein sequence ID" value="MDN3689432.1"/>
    <property type="molecule type" value="Genomic_DNA"/>
</dbReference>
<dbReference type="Gene3D" id="3.40.50.300">
    <property type="entry name" value="P-loop containing nucleotide triphosphate hydrolases"/>
    <property type="match status" value="1"/>
</dbReference>
<accession>A0ABT8CAN8</accession>
<evidence type="ECO:0000313" key="2">
    <source>
        <dbReference type="Proteomes" id="UP001236663"/>
    </source>
</evidence>
<sequence length="167" mass="19391">MLVLVMGLPGSGKSFFAKRLADKSDMVYLNSDQVRIELGLRGRYSKEDRQKVYAAMAAKTNELLKEGKRVLVDATFQRKKNRWEFQELAKKRRRSVACIRIWAEEGLVAKRLATEREESDADFLIYQKLKSDFDPMEGDYLDIRSEDGKIDSMIHKALEYLNLAYEN</sequence>
<reference evidence="2" key="1">
    <citation type="journal article" date="2019" name="Int. J. Syst. Evol. Microbiol.">
        <title>The Global Catalogue of Microorganisms (GCM) 10K type strain sequencing project: providing services to taxonomists for standard genome sequencing and annotation.</title>
        <authorList>
            <consortium name="The Broad Institute Genomics Platform"/>
            <consortium name="The Broad Institute Genome Sequencing Center for Infectious Disease"/>
            <person name="Wu L."/>
            <person name="Ma J."/>
        </authorList>
    </citation>
    <scope>NUCLEOTIDE SEQUENCE [LARGE SCALE GENOMIC DNA]</scope>
    <source>
        <strain evidence="2">CECT 7706</strain>
    </source>
</reference>
<name>A0ABT8CAN8_9BACT</name>
<dbReference type="PANTHER" id="PTHR43883">
    <property type="entry name" value="SLR0207 PROTEIN"/>
    <property type="match status" value="1"/>
</dbReference>
<dbReference type="SUPFAM" id="SSF52540">
    <property type="entry name" value="P-loop containing nucleoside triphosphate hydrolases"/>
    <property type="match status" value="1"/>
</dbReference>
<dbReference type="Pfam" id="PF13671">
    <property type="entry name" value="AAA_33"/>
    <property type="match status" value="1"/>
</dbReference>
<dbReference type="InterPro" id="IPR027417">
    <property type="entry name" value="P-loop_NTPase"/>
</dbReference>
<evidence type="ECO:0000313" key="1">
    <source>
        <dbReference type="EMBL" id="MDN3689432.1"/>
    </source>
</evidence>
<dbReference type="PANTHER" id="PTHR43883:SF1">
    <property type="entry name" value="GLUCONOKINASE"/>
    <property type="match status" value="1"/>
</dbReference>